<keyword evidence="2" id="KW-1185">Reference proteome</keyword>
<organism evidence="1 2">
    <name type="scientific">Camellia lanceoleosa</name>
    <dbReference type="NCBI Taxonomy" id="1840588"/>
    <lineage>
        <taxon>Eukaryota</taxon>
        <taxon>Viridiplantae</taxon>
        <taxon>Streptophyta</taxon>
        <taxon>Embryophyta</taxon>
        <taxon>Tracheophyta</taxon>
        <taxon>Spermatophyta</taxon>
        <taxon>Magnoliopsida</taxon>
        <taxon>eudicotyledons</taxon>
        <taxon>Gunneridae</taxon>
        <taxon>Pentapetalae</taxon>
        <taxon>asterids</taxon>
        <taxon>Ericales</taxon>
        <taxon>Theaceae</taxon>
        <taxon>Camellia</taxon>
    </lineage>
</organism>
<dbReference type="EMBL" id="CM045772">
    <property type="protein sequence ID" value="KAI7985482.1"/>
    <property type="molecule type" value="Genomic_DNA"/>
</dbReference>
<evidence type="ECO:0000313" key="2">
    <source>
        <dbReference type="Proteomes" id="UP001060215"/>
    </source>
</evidence>
<comment type="caution">
    <text evidence="1">The sequence shown here is derived from an EMBL/GenBank/DDBJ whole genome shotgun (WGS) entry which is preliminary data.</text>
</comment>
<reference evidence="1 2" key="1">
    <citation type="journal article" date="2022" name="Plant J.">
        <title>Chromosome-level genome of Camellia lanceoleosa provides a valuable resource for understanding genome evolution and self-incompatibility.</title>
        <authorList>
            <person name="Gong W."/>
            <person name="Xiao S."/>
            <person name="Wang L."/>
            <person name="Liao Z."/>
            <person name="Chang Y."/>
            <person name="Mo W."/>
            <person name="Hu G."/>
            <person name="Li W."/>
            <person name="Zhao G."/>
            <person name="Zhu H."/>
            <person name="Hu X."/>
            <person name="Ji K."/>
            <person name="Xiang X."/>
            <person name="Song Q."/>
            <person name="Yuan D."/>
            <person name="Jin S."/>
            <person name="Zhang L."/>
        </authorList>
    </citation>
    <scope>NUCLEOTIDE SEQUENCE [LARGE SCALE GENOMIC DNA]</scope>
    <source>
        <strain evidence="1">SQ_2022a</strain>
    </source>
</reference>
<evidence type="ECO:0000313" key="1">
    <source>
        <dbReference type="EMBL" id="KAI7985482.1"/>
    </source>
</evidence>
<name>A0ACC0F9X3_9ERIC</name>
<dbReference type="Proteomes" id="UP001060215">
    <property type="component" value="Chromosome 15"/>
</dbReference>
<sequence>MPPLCVNLIITIFCFLVSSPTSHGADDEFYTTCHEKTYDCGEQIKGIGYPFWGEDRPPFCGVQGFKLTCKGNENTTIVIEKQEFRVLHINQSAYSMTIARADLWDTICPAKFINTTLNWNLFDYGPHPHVLNLTLFYDWLPDLASYDHIQERSHFNTTVEELVKQGFEADYHELDKIQACNLCNASGGECGTNTTMEAIVN</sequence>
<proteinExistence type="predicted"/>
<protein>
    <submittedName>
        <fullName evidence="1">LEAF RUST 10 DISEASE-RESISTANCE LOCUS RECEPTOR-LIKE PROTEIN KINASE-like 1.4</fullName>
    </submittedName>
</protein>
<accession>A0ACC0F9X3</accession>
<gene>
    <name evidence="1" type="ORF">LOK49_LG14G00145</name>
</gene>